<sequence length="3263" mass="347457">MTCNLLVLLLLISLSSVAVGFEIDQVGQSFEANGAAAIASVLSDIYSFSDGTSGTCISDGGRDMYDCGNKISFVSTSGSSGYLSYTQSTSSASTSIGDVRYLTFKSNSNIWLAAFESASSSLTAYRTSGNNGADGYGSLRYSPLGESSTVPGYYGWYKTIYGAGNDPSINELIITTDSNWRHSVSSDTNDGTHSLEGSSATREIFYLMWAGSASGSYSDTDFRNAMNTFLQEISTLDLDTIARGFAADGAADIAATLPNMYSFSDGTSGTYINDGGNDMYDRGNTINIRLTSGVRLQQLSYTQSTTSVSAGSGDVKYLTYKSGSNIWMAGFESASNSLAEYYTSGNNGADGRGSKAYGTLGQSAANPRYYGWYKKIYNAYNDPSINEIIITTQANWIHSVASSTDNGEHRLRTNSRSGVSEIYYIMWAGTSGYSYSTNDFINVMNAFVTFSPTGQTGRISTVAHNFASSVAEAIAAQLSNMFAISMDGNGNNIADGGRDMYDNGNYINIVSTSGRTSRTLSYTQSTTASSTSNGDIDYLTYHASNVWLAAFESRSRSLGQYYTSGNNGADGSGSQAYAYLGQSSVHTNYYGWYKKVYSASDPSINELIITTDANWIHSIGTSTDNGLHRLETNLRGVKELYYLMWAGTGGYSYSEADFTNVMNTFLTAMPSDRINARAQSFVESGAAAIAETLTNMYAFRDGTSGYCISDGGNDMYDCGNILNFQNTAGQSRTRLPYRQSVSAEATGTGDVQYLTYKANSVFLAAFESRSVSLLQYYTTGNNGADGRGSQAYGYLGQSTVAPAYYGWYKKVYNAYNDPSINEIIITTSSSCRHTIASSTNRGDHRLRLNSGGVAEMYYIMWAGTRGHQYTLADFMRVMEAFLQPVPDAHIDTVAANFVGTGAVAVAEGLAGLYQFSTGTSGNCITEGGLNCGNKINIESTAGIANLALEYTQTSESQFDEGSEDIQYLTYYSGYVWFAAFESATGALGAFYTTGNNPANGPQASGSLGESTARPGYYGWYLKSYGSSSGDPSINELFITTNPDWVHTYNQGDGGTHRLEGSAGVHAIYYIMWAGYGGREYTTTEFMSTMNEFVRSSIPQTEGDGSAVRQLTPSSATFGQFGEYNSYCNALKCIDGNPSHSGNCGTSSSVSMCHTRSSQTNPWLQIDLGAEHNVQEVRIFNRRECCADRFGHHQIWVGSANTGATDAGNSLCYDGTAASDAASVVDPCGSGGVTGRFVYVMLPGSYRIINLQEVQVFGNDAGDEVQLVQGDDIETTARNFADGAAASMASLISNNQYDFRDGLSGSHISDGGDDMYDRGNKINIAVSGGSLVQLDYTQTVEAQSSRQGDVQYLTYTSSYIWMAAFESASHSLTGYSTTGNNGADNWGNTQSGYLGQSSARSGYYGWYKKVYNGYYRDPSINEIIITTDPNWDHTAASNTDNGQHSLLAPSSGRGVPRIYYLMFAGTAGYDFSESIFTEMMNTFLESTGLSPATLAPTDTTIAPTAAPTLTPSIYGEPMTAMVENFVSHGSYQISQILGGAQYFFTQYQRGRNQIYDGGNDMYDGGNQLNIRSTSGQTTTYRSLTYTDTTTAQRTGNGDITYLTYKSDGIFLAAFESPSYTLAGYYTTGNLGADGRGYTASGSLGESSVVPGYYGWYKKVYGARNDPSINEIIITTNPSWSHSASTNTNNGLHELRGSSGVAKIFFIMFAGTRGHNFGVDVFVDVMNTFLTGSGIGEGEGVRTGIDLSAHQFRTSGAEAIAALLPSVYPFRDGTDGVCIMDGGSDMYDCGNQIHVRPTTARSPTRLTYTQTTSSRSSGVGDISYLTFKAESSIWLAAFESPSGALAQYETRGDNGADGRGSATSGFLGESTTLPGYYGWYKTVNDGNRRYDPSINELIISSDPNWVHTASSYTNNGQHGLEMPSGGTGVQRIFFLMWGGTSGYRYNEAHFTNVMNSFLEATGSGIAITAAPTVTTMAPSQPPTGAPTVTTSAPTTGRVEVATFSSTGADQYLDVKNSRVDMQAWGAGGGGGSNSQGPGGGGAYVEAFEEIAGVDSRYVVVGQGGAHRNGCSASTYGGGGCCSSQGSTGGGGGLSGVFKLTGFNEGRQGDVRLDASGISGTYCNVQEEGIMSYAKCKAYCAMWPACAAVDWVHDAAAEETTCTLWSNTQLSGGPARDCPAGMTAHAGHTSMEVDYTELDISYELYSGSGAELGLPAAGHKAYWTVRTTAQAFADAQFTLKSRSGYCEGSEVFRSQQAMTATECRDLCIATASCEGYTSYEQASCPSSVSICVLMDSCEAPVPHSCSGDVATYQRRTSGHALLAYEPAVIAGAGGGGGYASNTRGGAGGTATGFQGEHQGVTSSASTSAQEASGGGGGQSGGGTGGSCSMAYYATDGQLWSFIGTQDGQGSSYYASTSRIVGNAVGGQPPHGNAGGGGAGYYGGGSGCADYVDGAGGGGSSYVAEDTDWTTWLSGSGAEPGGSSAAGYPAGVGRGGYASGGGDGYVQLTTSALGHYGDRYIDMSTFERYEPTDGSSLSQTTQYYKGLNFNAEGHYLIWGETSAVSFTSLRFHYNYDALRSCEVELYGTNHVPNPHLDASTSNMPTDWQLVAESMDLSADRTGTHYAENVALAATYEGRAYVYWKLRWRRNIVYHGPLLGSVEIVPADGVHPIAVDSASFGEFGEWNDYCSADRCIDGDVSTEGSCSHSGSSMCHSLWNADPWLRLDLGSDYVVKEVHIYNRLECCRDRLGLHEIWVGSAAGGADLVGNTMCTRANAPADATGMVDVCSNGGVTGRYVYVLLPGSRRVHNLDEVMIYGSAPDADDDLAVTSSQAVESPTVSPTQSPTESPTPMPTISPCEPITIYDYQETRMLEVHSASFEEFGSWNENCGAAKCIDGDSTTYGDCSQSHSSLCRTAGSFTDPWLRLDLGAAHSVADVRVYNRIDCCRDSLHYHEIWVGEDANGPHIGNNTLCSSSTATSDSLSETHTCSGMQGRFLYVFLPGTERSISLQEVEVFGSEAGDYYDGWTPVAGADAFQVGQGCPDHGNVTTPEDEDGVLYGLSTYSMALEKTFTGLSPGYSHRLDYYAAGVGNEVKIEALVDGAKMRRDVLVGAMKHFELLFVPSTASAVVRFTSLSLTNETVYFDQVTVVQNSSQPASAAGLAARPQGSALYQDAIADFAGASGVYTYPGYYACNDCSTVSSAIRSEEECEAYCQQDEHCQYSRYYDDGSCVIIAHCGAKYETGNFSTHMLQYEFTPDRSMCQAALVQ</sequence>
<keyword evidence="12" id="KW-1185">Reference proteome</keyword>
<dbReference type="GO" id="GO:0042806">
    <property type="term" value="F:fucose binding"/>
    <property type="evidence" value="ECO:0007669"/>
    <property type="project" value="UniProtKB-ARBA"/>
</dbReference>
<feature type="chain" id="PRO_5042247094" description="Fucolectin tachylectin-4 pentraxin-1 domain-containing protein" evidence="9">
    <location>
        <begin position="21"/>
        <end position="3263"/>
    </location>
</feature>
<feature type="compositionally biased region" description="Low complexity" evidence="8">
    <location>
        <begin position="2358"/>
        <end position="2368"/>
    </location>
</feature>
<reference evidence="11 12" key="1">
    <citation type="journal article" date="2015" name="Genome Biol. Evol.">
        <title>Comparative Genomics of a Bacterivorous Green Alga Reveals Evolutionary Causalities and Consequences of Phago-Mixotrophic Mode of Nutrition.</title>
        <authorList>
            <person name="Burns J.A."/>
            <person name="Paasch A."/>
            <person name="Narechania A."/>
            <person name="Kim E."/>
        </authorList>
    </citation>
    <scope>NUCLEOTIDE SEQUENCE [LARGE SCALE GENOMIC DNA]</scope>
    <source>
        <strain evidence="11 12">PLY_AMNH</strain>
    </source>
</reference>
<evidence type="ECO:0000256" key="7">
    <source>
        <dbReference type="ARBA" id="ARBA00023157"/>
    </source>
</evidence>
<dbReference type="PANTHER" id="PTHR45713:SF6">
    <property type="entry name" value="F5_8 TYPE C DOMAIN-CONTAINING PROTEIN"/>
    <property type="match status" value="1"/>
</dbReference>
<keyword evidence="9" id="KW-0732">Signal</keyword>
<comment type="function">
    <text evidence="1">Acts as a defensive agent. Recognizes blood group fucosylated oligosaccharides including A, B, H and Lewis B-type antigens. Does not recognize Lewis A antigen and has low affinity for monovalent haptens.</text>
</comment>
<dbReference type="InterPro" id="IPR051941">
    <property type="entry name" value="BG_Antigen-Binding_Lectin"/>
</dbReference>
<evidence type="ECO:0000259" key="10">
    <source>
        <dbReference type="SMART" id="SM00607"/>
    </source>
</evidence>
<evidence type="ECO:0000313" key="11">
    <source>
        <dbReference type="EMBL" id="KAK3257586.1"/>
    </source>
</evidence>
<dbReference type="EMBL" id="LGRX02020359">
    <property type="protein sequence ID" value="KAK3257586.1"/>
    <property type="molecule type" value="Genomic_DNA"/>
</dbReference>
<gene>
    <name evidence="11" type="ORF">CYMTET_33335</name>
</gene>
<feature type="signal peptide" evidence="9">
    <location>
        <begin position="1"/>
        <end position="20"/>
    </location>
</feature>
<dbReference type="GO" id="GO:0046872">
    <property type="term" value="F:metal ion binding"/>
    <property type="evidence" value="ECO:0007669"/>
    <property type="project" value="UniProtKB-KW"/>
</dbReference>
<protein>
    <recommendedName>
        <fullName evidence="10">Fucolectin tachylectin-4 pentraxin-1 domain-containing protein</fullName>
    </recommendedName>
</protein>
<evidence type="ECO:0000256" key="9">
    <source>
        <dbReference type="SAM" id="SignalP"/>
    </source>
</evidence>
<evidence type="ECO:0000256" key="5">
    <source>
        <dbReference type="ARBA" id="ARBA00022734"/>
    </source>
</evidence>
<dbReference type="InterPro" id="IPR008979">
    <property type="entry name" value="Galactose-bd-like_sf"/>
</dbReference>
<evidence type="ECO:0000256" key="1">
    <source>
        <dbReference type="ARBA" id="ARBA00002219"/>
    </source>
</evidence>
<feature type="domain" description="Fucolectin tachylectin-4 pentraxin-1" evidence="10">
    <location>
        <begin position="2882"/>
        <end position="3017"/>
    </location>
</feature>
<dbReference type="GO" id="GO:0010185">
    <property type="term" value="P:regulation of cellular defense response"/>
    <property type="evidence" value="ECO:0007669"/>
    <property type="project" value="UniProtKB-ARBA"/>
</dbReference>
<comment type="caution">
    <text evidence="11">The sequence shown here is derived from an EMBL/GenBank/DDBJ whole genome shotgun (WGS) entry which is preliminary data.</text>
</comment>
<accession>A0AAE0FDY0</accession>
<name>A0AAE0FDY0_9CHLO</name>
<keyword evidence="7" id="KW-1015">Disulfide bond</keyword>
<dbReference type="InterPro" id="IPR006585">
    <property type="entry name" value="FTP1"/>
</dbReference>
<evidence type="ECO:0000256" key="3">
    <source>
        <dbReference type="ARBA" id="ARBA00011233"/>
    </source>
</evidence>
<comment type="subunit">
    <text evidence="3">Homotrimer.</text>
</comment>
<evidence type="ECO:0000256" key="4">
    <source>
        <dbReference type="ARBA" id="ARBA00022723"/>
    </source>
</evidence>
<dbReference type="Proteomes" id="UP001190700">
    <property type="component" value="Unassembled WGS sequence"/>
</dbReference>
<keyword evidence="6" id="KW-0106">Calcium</keyword>
<evidence type="ECO:0000313" key="12">
    <source>
        <dbReference type="Proteomes" id="UP001190700"/>
    </source>
</evidence>
<evidence type="ECO:0000256" key="6">
    <source>
        <dbReference type="ARBA" id="ARBA00022837"/>
    </source>
</evidence>
<dbReference type="PANTHER" id="PTHR45713">
    <property type="entry name" value="FTP DOMAIN-CONTAINING PROTEIN"/>
    <property type="match status" value="1"/>
</dbReference>
<comment type="similarity">
    <text evidence="2">Belongs to the fucolectin family.</text>
</comment>
<dbReference type="SMART" id="SM00607">
    <property type="entry name" value="FTP"/>
    <property type="match status" value="2"/>
</dbReference>
<dbReference type="SUPFAM" id="SSF49785">
    <property type="entry name" value="Galactose-binding domain-like"/>
    <property type="match status" value="3"/>
</dbReference>
<feature type="region of interest" description="Disordered" evidence="8">
    <location>
        <begin position="2344"/>
        <end position="2377"/>
    </location>
</feature>
<organism evidence="11 12">
    <name type="scientific">Cymbomonas tetramitiformis</name>
    <dbReference type="NCBI Taxonomy" id="36881"/>
    <lineage>
        <taxon>Eukaryota</taxon>
        <taxon>Viridiplantae</taxon>
        <taxon>Chlorophyta</taxon>
        <taxon>Pyramimonadophyceae</taxon>
        <taxon>Pyramimonadales</taxon>
        <taxon>Pyramimonadaceae</taxon>
        <taxon>Cymbomonas</taxon>
    </lineage>
</organism>
<feature type="domain" description="Fucolectin tachylectin-4 pentraxin-1" evidence="10">
    <location>
        <begin position="1102"/>
        <end position="1265"/>
    </location>
</feature>
<proteinExistence type="inferred from homology"/>
<dbReference type="Pfam" id="PF22633">
    <property type="entry name" value="F5_F8_type_C_2"/>
    <property type="match status" value="3"/>
</dbReference>
<keyword evidence="5" id="KW-0430">Lectin</keyword>
<evidence type="ECO:0000256" key="8">
    <source>
        <dbReference type="SAM" id="MobiDB-lite"/>
    </source>
</evidence>
<dbReference type="GO" id="GO:0001868">
    <property type="term" value="P:regulation of complement activation, lectin pathway"/>
    <property type="evidence" value="ECO:0007669"/>
    <property type="project" value="UniProtKB-ARBA"/>
</dbReference>
<feature type="compositionally biased region" description="Low complexity" evidence="8">
    <location>
        <begin position="2832"/>
        <end position="2843"/>
    </location>
</feature>
<evidence type="ECO:0000256" key="2">
    <source>
        <dbReference type="ARBA" id="ARBA00010147"/>
    </source>
</evidence>
<feature type="region of interest" description="Disordered" evidence="8">
    <location>
        <begin position="2824"/>
        <end position="2850"/>
    </location>
</feature>
<dbReference type="Gene3D" id="2.60.120.260">
    <property type="entry name" value="Galactose-binding domain-like"/>
    <property type="match status" value="3"/>
</dbReference>
<keyword evidence="4" id="KW-0479">Metal-binding</keyword>